<evidence type="ECO:0000313" key="10">
    <source>
        <dbReference type="EMBL" id="QHW29621.1"/>
    </source>
</evidence>
<gene>
    <name evidence="10" type="ORF">GZH47_01405</name>
</gene>
<keyword evidence="11" id="KW-1185">Reference proteome</keyword>
<keyword evidence="4" id="KW-1003">Cell membrane</keyword>
<dbReference type="InterPro" id="IPR047817">
    <property type="entry name" value="ABC2_TM_bact-type"/>
</dbReference>
<dbReference type="PROSITE" id="PS51012">
    <property type="entry name" value="ABC_TM2"/>
    <property type="match status" value="1"/>
</dbReference>
<keyword evidence="7 8" id="KW-0472">Membrane</keyword>
<evidence type="ECO:0000256" key="4">
    <source>
        <dbReference type="ARBA" id="ARBA00022475"/>
    </source>
</evidence>
<dbReference type="PANTHER" id="PTHR30294">
    <property type="entry name" value="MEMBRANE COMPONENT OF ABC TRANSPORTER YHHJ-RELATED"/>
    <property type="match status" value="1"/>
</dbReference>
<keyword evidence="5 8" id="KW-0812">Transmembrane</keyword>
<reference evidence="10 11" key="1">
    <citation type="submission" date="2020-02" db="EMBL/GenBank/DDBJ databases">
        <title>Paenibacillus sp. nov., isolated from rhizosphere soil of tomato.</title>
        <authorList>
            <person name="Weon H.-Y."/>
            <person name="Lee S.A."/>
        </authorList>
    </citation>
    <scope>NUCLEOTIDE SEQUENCE [LARGE SCALE GENOMIC DNA]</scope>
    <source>
        <strain evidence="10 11">14171R-81</strain>
    </source>
</reference>
<organism evidence="10 11">
    <name type="scientific">Paenibacillus rhizovicinus</name>
    <dbReference type="NCBI Taxonomy" id="2704463"/>
    <lineage>
        <taxon>Bacteria</taxon>
        <taxon>Bacillati</taxon>
        <taxon>Bacillota</taxon>
        <taxon>Bacilli</taxon>
        <taxon>Bacillales</taxon>
        <taxon>Paenibacillaceae</taxon>
        <taxon>Paenibacillus</taxon>
    </lineage>
</organism>
<evidence type="ECO:0000256" key="3">
    <source>
        <dbReference type="ARBA" id="ARBA00022448"/>
    </source>
</evidence>
<feature type="domain" description="ABC transmembrane type-2" evidence="9">
    <location>
        <begin position="152"/>
        <end position="376"/>
    </location>
</feature>
<evidence type="ECO:0000256" key="7">
    <source>
        <dbReference type="ARBA" id="ARBA00023136"/>
    </source>
</evidence>
<keyword evidence="6 8" id="KW-1133">Transmembrane helix</keyword>
<dbReference type="EMBL" id="CP048286">
    <property type="protein sequence ID" value="QHW29621.1"/>
    <property type="molecule type" value="Genomic_DNA"/>
</dbReference>
<accession>A0A6C0NU22</accession>
<evidence type="ECO:0000256" key="6">
    <source>
        <dbReference type="ARBA" id="ARBA00022989"/>
    </source>
</evidence>
<keyword evidence="3" id="KW-0813">Transport</keyword>
<evidence type="ECO:0000313" key="11">
    <source>
        <dbReference type="Proteomes" id="UP000479114"/>
    </source>
</evidence>
<comment type="similarity">
    <text evidence="2">Belongs to the ABC-2 integral membrane protein family.</text>
</comment>
<evidence type="ECO:0000256" key="2">
    <source>
        <dbReference type="ARBA" id="ARBA00007783"/>
    </source>
</evidence>
<protein>
    <submittedName>
        <fullName evidence="10">ABC transporter permease</fullName>
    </submittedName>
</protein>
<dbReference type="Proteomes" id="UP000479114">
    <property type="component" value="Chromosome"/>
</dbReference>
<proteinExistence type="inferred from homology"/>
<dbReference type="Gene3D" id="3.40.1710.10">
    <property type="entry name" value="abc type-2 transporter like domain"/>
    <property type="match status" value="1"/>
</dbReference>
<comment type="subcellular location">
    <subcellularLocation>
        <location evidence="1">Cell membrane</location>
        <topology evidence="1">Multi-pass membrane protein</topology>
    </subcellularLocation>
</comment>
<dbReference type="InterPro" id="IPR013525">
    <property type="entry name" value="ABC2_TM"/>
</dbReference>
<feature type="transmembrane region" description="Helical" evidence="8">
    <location>
        <begin position="351"/>
        <end position="371"/>
    </location>
</feature>
<dbReference type="InterPro" id="IPR051449">
    <property type="entry name" value="ABC-2_transporter_component"/>
</dbReference>
<feature type="transmembrane region" description="Helical" evidence="8">
    <location>
        <begin position="264"/>
        <end position="289"/>
    </location>
</feature>
<dbReference type="RefSeq" id="WP_162638191.1">
    <property type="nucleotide sequence ID" value="NZ_CP048286.1"/>
</dbReference>
<dbReference type="PANTHER" id="PTHR30294:SF45">
    <property type="entry name" value="LINEARMYCIN RESISTANCE PERMEASE PROTEIN LNRN"/>
    <property type="match status" value="1"/>
</dbReference>
<feature type="transmembrane region" description="Helical" evidence="8">
    <location>
        <begin position="301"/>
        <end position="319"/>
    </location>
</feature>
<sequence length="383" mass="41646">MWQELWFLVVSTLRRTFRNRSNLVINFGLPIVGILLATVIYGSSGQPDLRIGVVNGDGSAKIAADTVQFMGKMNHMKLMDVTEGELKKQLAEGSLDGGLVLSEGYSDSVMAGQPDHIALRTVKGAAGTAYFQAMLNSYVDNVSAMARLSAGDSAKFERLYDHYSASNYKLTISTVNDSSSTKQMSSQSIGFLLMFMLTSSGSLSELILKNRENRTYFRILSSPISAKVYVLSNIIVNLIVMMAQIVVALFFMRAVFHLSAGVSFGSLGLLLAVYALVSVSLSLAVVSFAKSSGAASAMQNLIVTPSCLIAGCFFPISVMPETMQRIADFLPQRWVLQAIEKLQSGSGLRDIGLNFSILLVFAAVFFLIAVYKFGRSDDTRNFV</sequence>
<dbReference type="KEGG" id="prz:GZH47_01405"/>
<feature type="transmembrane region" description="Helical" evidence="8">
    <location>
        <begin position="228"/>
        <end position="252"/>
    </location>
</feature>
<evidence type="ECO:0000256" key="5">
    <source>
        <dbReference type="ARBA" id="ARBA00022692"/>
    </source>
</evidence>
<evidence type="ECO:0000256" key="1">
    <source>
        <dbReference type="ARBA" id="ARBA00004651"/>
    </source>
</evidence>
<name>A0A6C0NU22_9BACL</name>
<dbReference type="Pfam" id="PF12698">
    <property type="entry name" value="ABC2_membrane_3"/>
    <property type="match status" value="1"/>
</dbReference>
<feature type="transmembrane region" description="Helical" evidence="8">
    <location>
        <begin position="189"/>
        <end position="208"/>
    </location>
</feature>
<evidence type="ECO:0000259" key="9">
    <source>
        <dbReference type="PROSITE" id="PS51012"/>
    </source>
</evidence>
<feature type="transmembrane region" description="Helical" evidence="8">
    <location>
        <begin position="23"/>
        <end position="42"/>
    </location>
</feature>
<dbReference type="GO" id="GO:0005886">
    <property type="term" value="C:plasma membrane"/>
    <property type="evidence" value="ECO:0007669"/>
    <property type="project" value="UniProtKB-SubCell"/>
</dbReference>
<dbReference type="GO" id="GO:0140359">
    <property type="term" value="F:ABC-type transporter activity"/>
    <property type="evidence" value="ECO:0007669"/>
    <property type="project" value="InterPro"/>
</dbReference>
<dbReference type="AlphaFoldDB" id="A0A6C0NU22"/>
<evidence type="ECO:0000256" key="8">
    <source>
        <dbReference type="SAM" id="Phobius"/>
    </source>
</evidence>